<keyword evidence="2 5" id="KW-0863">Zinc-finger</keyword>
<reference evidence="8" key="1">
    <citation type="journal article" date="2023" name="Front. Mar. Sci.">
        <title>A new Merluccius polli reference genome to investigate the effects of global change in West African waters.</title>
        <authorList>
            <person name="Mateo J.L."/>
            <person name="Blanco-Fernandez C."/>
            <person name="Garcia-Vazquez E."/>
            <person name="Machado-Schiaffino G."/>
        </authorList>
    </citation>
    <scope>NUCLEOTIDE SEQUENCE</scope>
    <source>
        <strain evidence="8">C29</strain>
        <tissue evidence="8">Fin</tissue>
    </source>
</reference>
<dbReference type="Proteomes" id="UP001174136">
    <property type="component" value="Unassembled WGS sequence"/>
</dbReference>
<evidence type="ECO:0000256" key="3">
    <source>
        <dbReference type="ARBA" id="ARBA00022833"/>
    </source>
</evidence>
<feature type="domain" description="THAP-type" evidence="7">
    <location>
        <begin position="1"/>
        <end position="91"/>
    </location>
</feature>
<feature type="region of interest" description="Disordered" evidence="6">
    <location>
        <begin position="75"/>
        <end position="173"/>
    </location>
</feature>
<dbReference type="GO" id="GO:0008270">
    <property type="term" value="F:zinc ion binding"/>
    <property type="evidence" value="ECO:0007669"/>
    <property type="project" value="UniProtKB-KW"/>
</dbReference>
<evidence type="ECO:0000259" key="7">
    <source>
        <dbReference type="PROSITE" id="PS50950"/>
    </source>
</evidence>
<evidence type="ECO:0000313" key="8">
    <source>
        <dbReference type="EMBL" id="KAK0137720.1"/>
    </source>
</evidence>
<proteinExistence type="predicted"/>
<evidence type="ECO:0000256" key="6">
    <source>
        <dbReference type="SAM" id="MobiDB-lite"/>
    </source>
</evidence>
<dbReference type="SMART" id="SM00980">
    <property type="entry name" value="THAP"/>
    <property type="match status" value="1"/>
</dbReference>
<protein>
    <recommendedName>
        <fullName evidence="7">THAP-type domain-containing protein</fullName>
    </recommendedName>
</protein>
<dbReference type="GO" id="GO:0003677">
    <property type="term" value="F:DNA binding"/>
    <property type="evidence" value="ECO:0007669"/>
    <property type="project" value="UniProtKB-UniRule"/>
</dbReference>
<organism evidence="8 9">
    <name type="scientific">Merluccius polli</name>
    <name type="common">Benguela hake</name>
    <name type="synonym">Merluccius cadenati</name>
    <dbReference type="NCBI Taxonomy" id="89951"/>
    <lineage>
        <taxon>Eukaryota</taxon>
        <taxon>Metazoa</taxon>
        <taxon>Chordata</taxon>
        <taxon>Craniata</taxon>
        <taxon>Vertebrata</taxon>
        <taxon>Euteleostomi</taxon>
        <taxon>Actinopterygii</taxon>
        <taxon>Neopterygii</taxon>
        <taxon>Teleostei</taxon>
        <taxon>Neoteleostei</taxon>
        <taxon>Acanthomorphata</taxon>
        <taxon>Zeiogadaria</taxon>
        <taxon>Gadariae</taxon>
        <taxon>Gadiformes</taxon>
        <taxon>Gadoidei</taxon>
        <taxon>Merlucciidae</taxon>
        <taxon>Merluccius</taxon>
    </lineage>
</organism>
<gene>
    <name evidence="8" type="ORF">N1851_026087</name>
</gene>
<evidence type="ECO:0000256" key="5">
    <source>
        <dbReference type="PROSITE-ProRule" id="PRU00309"/>
    </source>
</evidence>
<keyword evidence="9" id="KW-1185">Reference proteome</keyword>
<accession>A0AA47NUD5</accession>
<evidence type="ECO:0000256" key="2">
    <source>
        <dbReference type="ARBA" id="ARBA00022771"/>
    </source>
</evidence>
<dbReference type="EMBL" id="JAOPHQ010004854">
    <property type="protein sequence ID" value="KAK0137720.1"/>
    <property type="molecule type" value="Genomic_DNA"/>
</dbReference>
<evidence type="ECO:0000256" key="1">
    <source>
        <dbReference type="ARBA" id="ARBA00022723"/>
    </source>
</evidence>
<keyword evidence="3" id="KW-0862">Zinc</keyword>
<evidence type="ECO:0000256" key="4">
    <source>
        <dbReference type="ARBA" id="ARBA00023125"/>
    </source>
</evidence>
<dbReference type="PROSITE" id="PS50950">
    <property type="entry name" value="ZF_THAP"/>
    <property type="match status" value="1"/>
</dbReference>
<dbReference type="AlphaFoldDB" id="A0AA47NUD5"/>
<dbReference type="InterPro" id="IPR006612">
    <property type="entry name" value="THAP_Znf"/>
</dbReference>
<dbReference type="SUPFAM" id="SSF57716">
    <property type="entry name" value="Glucocorticoid receptor-like (DNA-binding domain)"/>
    <property type="match status" value="1"/>
</dbReference>
<comment type="caution">
    <text evidence="8">The sequence shown here is derived from an EMBL/GenBank/DDBJ whole genome shotgun (WGS) entry which is preliminary data.</text>
</comment>
<evidence type="ECO:0000313" key="9">
    <source>
        <dbReference type="Proteomes" id="UP001174136"/>
    </source>
</evidence>
<dbReference type="Pfam" id="PF05485">
    <property type="entry name" value="THAP"/>
    <property type="match status" value="1"/>
</dbReference>
<keyword evidence="4 5" id="KW-0238">DNA-binding</keyword>
<sequence>MVKRCAYGICKSDSRYPKSLAGGVVFFPFPKPKTQQERCLRWIKQCGRPHSQLNVTKINKHTYVCSKHFVNGQPTPEYPNPVLAVQVPNQTREQPPQKRLSVQDASGSTSSTDDAEETQQYIVDSESPEQPPLPGCQLEREPEEEQSTEKKKLEEENNNMKLKLSLKETEIEG</sequence>
<keyword evidence="1" id="KW-0479">Metal-binding</keyword>
<name>A0AA47NUD5_MERPO</name>